<feature type="compositionally biased region" description="Basic residues" evidence="4">
    <location>
        <begin position="64"/>
        <end position="74"/>
    </location>
</feature>
<evidence type="ECO:0000259" key="5">
    <source>
        <dbReference type="PROSITE" id="PS01031"/>
    </source>
</evidence>
<feature type="compositionally biased region" description="Low complexity" evidence="4">
    <location>
        <begin position="173"/>
        <end position="182"/>
    </location>
</feature>
<dbReference type="PROSITE" id="PS01031">
    <property type="entry name" value="SHSP"/>
    <property type="match status" value="1"/>
</dbReference>
<dbReference type="InterPro" id="IPR044587">
    <property type="entry name" value="HSP21-like"/>
</dbReference>
<evidence type="ECO:0000313" key="6">
    <source>
        <dbReference type="EMBL" id="CAA2944801.1"/>
    </source>
</evidence>
<feature type="region of interest" description="Disordered" evidence="4">
    <location>
        <begin position="155"/>
        <end position="182"/>
    </location>
</feature>
<dbReference type="InterPro" id="IPR002068">
    <property type="entry name" value="A-crystallin/Hsp20_dom"/>
</dbReference>
<dbReference type="AlphaFoldDB" id="A0A8S0PG77"/>
<dbReference type="PANTHER" id="PTHR46733:SF3">
    <property type="entry name" value="26.5 KDA HEAT SHOCK PROTEIN, MITOCHONDRIAL"/>
    <property type="match status" value="1"/>
</dbReference>
<reference evidence="6 7" key="1">
    <citation type="submission" date="2019-12" db="EMBL/GenBank/DDBJ databases">
        <authorList>
            <person name="Alioto T."/>
            <person name="Alioto T."/>
            <person name="Gomez Garrido J."/>
        </authorList>
    </citation>
    <scope>NUCLEOTIDE SEQUENCE [LARGE SCALE GENOMIC DNA]</scope>
</reference>
<dbReference type="GO" id="GO:0009408">
    <property type="term" value="P:response to heat"/>
    <property type="evidence" value="ECO:0007669"/>
    <property type="project" value="InterPro"/>
</dbReference>
<proteinExistence type="inferred from homology"/>
<keyword evidence="1" id="KW-0346">Stress response</keyword>
<evidence type="ECO:0000256" key="2">
    <source>
        <dbReference type="PROSITE-ProRule" id="PRU00285"/>
    </source>
</evidence>
<evidence type="ECO:0000256" key="4">
    <source>
        <dbReference type="SAM" id="MobiDB-lite"/>
    </source>
</evidence>
<dbReference type="Gene3D" id="2.60.40.790">
    <property type="match status" value="1"/>
</dbReference>
<dbReference type="Gramene" id="OE9A006306T1">
    <property type="protein sequence ID" value="OE9A006306C1"/>
    <property type="gene ID" value="OE9A006306"/>
</dbReference>
<accession>A0A8S0PG77</accession>
<feature type="compositionally biased region" description="Basic and acidic residues" evidence="4">
    <location>
        <begin position="155"/>
        <end position="165"/>
    </location>
</feature>
<dbReference type="OrthoDB" id="1431247at2759"/>
<comment type="similarity">
    <text evidence="2 3">Belongs to the small heat shock protein (HSP20) family.</text>
</comment>
<dbReference type="EMBL" id="CACTIH010000057">
    <property type="protein sequence ID" value="CAA2944801.1"/>
    <property type="molecule type" value="Genomic_DNA"/>
</dbReference>
<name>A0A8S0PG77_OLEEU</name>
<evidence type="ECO:0000313" key="7">
    <source>
        <dbReference type="Proteomes" id="UP000594638"/>
    </source>
</evidence>
<dbReference type="InterPro" id="IPR008978">
    <property type="entry name" value="HSP20-like_chaperone"/>
</dbReference>
<gene>
    <name evidence="6" type="ORF">OLEA9_A006306</name>
</gene>
<keyword evidence="7" id="KW-1185">Reference proteome</keyword>
<dbReference type="CDD" id="cd06464">
    <property type="entry name" value="ACD_sHsps-like"/>
    <property type="match status" value="1"/>
</dbReference>
<sequence length="227" mass="25673">MALARLALKNLQKRVVSPPFSSRHASFCPSHKQSQNSEFLRAFSTTSEEKSQPREVSVPEGGKKSKLSPRRRTRRALWRNNNRDFVPALWEFFPSGLGNAIIQATENINRVLENLPPPGMKIKEQDDRYKVRLEVPGLSKEDLKITVEDGILTIKGEHKEEKEQGSESDDESWSSSSSYGYFDSSVILPEDAKVDGITAEMKHGVLNITLPRITDRPKKDVKEIQVN</sequence>
<comment type="caution">
    <text evidence="6">The sequence shown here is derived from an EMBL/GenBank/DDBJ whole genome shotgun (WGS) entry which is preliminary data.</text>
</comment>
<dbReference type="Pfam" id="PF00011">
    <property type="entry name" value="HSP20"/>
    <property type="match status" value="1"/>
</dbReference>
<organism evidence="6 7">
    <name type="scientific">Olea europaea subsp. europaea</name>
    <dbReference type="NCBI Taxonomy" id="158383"/>
    <lineage>
        <taxon>Eukaryota</taxon>
        <taxon>Viridiplantae</taxon>
        <taxon>Streptophyta</taxon>
        <taxon>Embryophyta</taxon>
        <taxon>Tracheophyta</taxon>
        <taxon>Spermatophyta</taxon>
        <taxon>Magnoliopsida</taxon>
        <taxon>eudicotyledons</taxon>
        <taxon>Gunneridae</taxon>
        <taxon>Pentapetalae</taxon>
        <taxon>asterids</taxon>
        <taxon>lamiids</taxon>
        <taxon>Lamiales</taxon>
        <taxon>Oleaceae</taxon>
        <taxon>Oleeae</taxon>
        <taxon>Olea</taxon>
    </lineage>
</organism>
<feature type="compositionally biased region" description="Polar residues" evidence="4">
    <location>
        <begin position="31"/>
        <end position="46"/>
    </location>
</feature>
<dbReference type="PANTHER" id="PTHR46733">
    <property type="entry name" value="26.5 KDA HEAT SHOCK PROTEIN, MITOCHONDRIAL"/>
    <property type="match status" value="1"/>
</dbReference>
<dbReference type="SUPFAM" id="SSF49764">
    <property type="entry name" value="HSP20-like chaperones"/>
    <property type="match status" value="1"/>
</dbReference>
<evidence type="ECO:0000256" key="1">
    <source>
        <dbReference type="ARBA" id="ARBA00023016"/>
    </source>
</evidence>
<protein>
    <recommendedName>
        <fullName evidence="5">SHSP domain-containing protein</fullName>
    </recommendedName>
</protein>
<dbReference type="Proteomes" id="UP000594638">
    <property type="component" value="Unassembled WGS sequence"/>
</dbReference>
<feature type="region of interest" description="Disordered" evidence="4">
    <location>
        <begin position="16"/>
        <end position="74"/>
    </location>
</feature>
<evidence type="ECO:0000256" key="3">
    <source>
        <dbReference type="RuleBase" id="RU003616"/>
    </source>
</evidence>
<feature type="domain" description="SHSP" evidence="5">
    <location>
        <begin position="110"/>
        <end position="227"/>
    </location>
</feature>